<dbReference type="EMBL" id="JAPUUL010000713">
    <property type="protein sequence ID" value="KAJ8129609.1"/>
    <property type="molecule type" value="Genomic_DNA"/>
</dbReference>
<name>A0ACC2JQG6_9PEZI</name>
<keyword evidence="2" id="KW-1185">Reference proteome</keyword>
<evidence type="ECO:0000313" key="1">
    <source>
        <dbReference type="EMBL" id="KAJ8129609.1"/>
    </source>
</evidence>
<reference evidence="1" key="1">
    <citation type="submission" date="2022-12" db="EMBL/GenBank/DDBJ databases">
        <title>Genome Sequence of Lasiodiplodia mahajangana.</title>
        <authorList>
            <person name="Buettner E."/>
        </authorList>
    </citation>
    <scope>NUCLEOTIDE SEQUENCE</scope>
    <source>
        <strain evidence="1">VT137</strain>
    </source>
</reference>
<comment type="caution">
    <text evidence="1">The sequence shown here is derived from an EMBL/GenBank/DDBJ whole genome shotgun (WGS) entry which is preliminary data.</text>
</comment>
<proteinExistence type="predicted"/>
<protein>
    <submittedName>
        <fullName evidence="1">Uncharacterized protein</fullName>
    </submittedName>
</protein>
<gene>
    <name evidence="1" type="ORF">O1611_g4023</name>
</gene>
<evidence type="ECO:0000313" key="2">
    <source>
        <dbReference type="Proteomes" id="UP001153332"/>
    </source>
</evidence>
<dbReference type="Proteomes" id="UP001153332">
    <property type="component" value="Unassembled WGS sequence"/>
</dbReference>
<organism evidence="1 2">
    <name type="scientific">Lasiodiplodia mahajangana</name>
    <dbReference type="NCBI Taxonomy" id="1108764"/>
    <lineage>
        <taxon>Eukaryota</taxon>
        <taxon>Fungi</taxon>
        <taxon>Dikarya</taxon>
        <taxon>Ascomycota</taxon>
        <taxon>Pezizomycotina</taxon>
        <taxon>Dothideomycetes</taxon>
        <taxon>Dothideomycetes incertae sedis</taxon>
        <taxon>Botryosphaeriales</taxon>
        <taxon>Botryosphaeriaceae</taxon>
        <taxon>Lasiodiplodia</taxon>
    </lineage>
</organism>
<accession>A0ACC2JQG6</accession>
<sequence length="1241" mass="141026">MSDEMKPLTEFHYFPKLPPELQEMVWALYGESTAVMRHNFHCHSDPRGGKSYHYILYDGQAMLFTKTHFRYEEDELSSVHGALTVPGAIFPYFPRPTTHLGSKKGFSFYIAVNYEQDIFNFSSGCCGAATPHTETIANWFRIPFQPVPEEIESSSCTETNDEELESENETQHRIFSARRIAFYAPSKSTAQSLPTYRASDMQMLARFKRLKEIIFVVERIQDLPISIRERARSMPPDQHPVFGGLMTIAYLNSRERLELFNRNHMGVSARYALDLAMYEDRDVRLSVLELRKEAETWKGALTSWRSDISGQSSTVMAHTTHLDMALNDMGNAASREAQPGGINPAMLHRAYTSKIFCDLWRASRSKANNSSSTGNVYEYVVIKTVSLVDDNYRVLPSDPRMPREFSISGFEVLSTFDDCHDANESPEMDRKPTMSSDADNNSLGTVIDTPKSSLDNYPRARHTIDRLVYPKETIRQQTNYFQSRPEISERITEVLIRSTVQATIDKRPLAFVVSGLGGTGKTELARDFSIRNYPSYFDVVLFLVADQRERLSHQYADVACALGLIDRDQIRDLENARERLKLWFESPFKRTEKFEQVVASRNGLNGEVDDETEDGKAKWLLVLDNADKPELLLDFWPVYGAGSILVTSRNPSSWKCHFPETQGLTLGGLDLPAAISLLRTVSQTRKEPGSDSAATEIVERFERLPLAIVQIGSAISKRNLSLKAFVNDYVRPSQLYSLYEACDQVPGYEHNLASVWAFDVLEEESPSSLLLLNITSVLDPSCIQEEVLFDAWKNWTQSSQLQAKDDYHKAVSNLIERSMLTKDTDDGSLQIHRLVQAVARARLTKQLGQVQNVFELAWTAVAKRFPYRDQGMNTAGSVHRWEMCATMYPHVRQLRLVAQEIQDVHPKAEVSLEFLDLVYEAAWWQCERREAAEAADLVDFALAICDIGSPSEEIANQTLRTPLQLRQTAFWACKITTSFIIGDQKAALLYSQLRYQSAQNEYKATGKVTGFQTSTLTTLGQAFAMNRLYDKAVEALNQSVNLRKQMPKFERGWLCTPLYHLGITHHCMGRLEEAAGYLEEAISAREENFGFNDRVSHRKGAMLYALANVRNSQGRFDNAYGLHHQAFLHCRQTNGECAYTTLKCAQKLAEHYERYGLDQEARPLLQNILSTFGQQSDRRREVAQAAFLLSTILSRHGKAVESRECRHQASVIYNELCHGEKRAAVGLTWTDVKLLISYDYF</sequence>